<dbReference type="InterPro" id="IPR011006">
    <property type="entry name" value="CheY-like_superfamily"/>
</dbReference>
<dbReference type="Gene3D" id="3.60.40.10">
    <property type="entry name" value="PPM-type phosphatase domain"/>
    <property type="match status" value="1"/>
</dbReference>
<dbReference type="AlphaFoldDB" id="A0A2T7ATA4"/>
<dbReference type="SMART" id="SM00448">
    <property type="entry name" value="REC"/>
    <property type="match status" value="1"/>
</dbReference>
<dbReference type="InterPro" id="IPR052016">
    <property type="entry name" value="Bact_Sigma-Reg"/>
</dbReference>
<dbReference type="Proteomes" id="UP000244378">
    <property type="component" value="Unassembled WGS sequence"/>
</dbReference>
<keyword evidence="2" id="KW-0597">Phosphoprotein</keyword>
<protein>
    <submittedName>
        <fullName evidence="5">Fused response regulator/phosphatase</fullName>
    </submittedName>
</protein>
<reference evidence="5 6" key="1">
    <citation type="submission" date="2016-12" db="EMBL/GenBank/DDBJ databases">
        <title>Analysis of the Molecular Diversity Among Cronobacter Species Isolated from Filth Flies Using a Pan Genomic DNA Microarray.</title>
        <authorList>
            <person name="Pava-Ripoll M."/>
            <person name="Tall B."/>
            <person name="Farber J."/>
            <person name="Fanning S."/>
            <person name="Lehner A."/>
            <person name="Stephan R."/>
            <person name="Pagotto F."/>
            <person name="Iverson C."/>
            <person name="Ziobro G."/>
            <person name="Miller A."/>
            <person name="Pearson R."/>
            <person name="Yan Q."/>
            <person name="Kim M."/>
            <person name="Jeong S."/>
            <person name="Park J."/>
            <person name="Jun S."/>
            <person name="Choi H."/>
            <person name="Chung T."/>
            <person name="Yoo Y."/>
            <person name="Park E."/>
            <person name="Hwang S."/>
            <person name="Lee B."/>
            <person name="Sathyamoorthy V."/>
            <person name="Carter L."/>
            <person name="Mammel M."/>
            <person name="Jackson S."/>
            <person name="Kothary M."/>
            <person name="Patel I."/>
            <person name="Grim C."/>
            <person name="Gopinath G."/>
            <person name="Gangiredla J."/>
            <person name="Chase H."/>
        </authorList>
    </citation>
    <scope>NUCLEOTIDE SEQUENCE [LARGE SCALE GENOMIC DNA]</scope>
    <source>
        <strain evidence="5 6">MOD1-Md1s</strain>
    </source>
</reference>
<accession>A0A2T7ATA4</accession>
<comment type="caution">
    <text evidence="5">The sequence shown here is derived from an EMBL/GenBank/DDBJ whole genome shotgun (WGS) entry which is preliminary data.</text>
</comment>
<dbReference type="PANTHER" id="PTHR43156">
    <property type="entry name" value="STAGE II SPORULATION PROTEIN E-RELATED"/>
    <property type="match status" value="1"/>
</dbReference>
<dbReference type="SUPFAM" id="SSF81606">
    <property type="entry name" value="PP2C-like"/>
    <property type="match status" value="1"/>
</dbReference>
<evidence type="ECO:0000313" key="6">
    <source>
        <dbReference type="Proteomes" id="UP000244378"/>
    </source>
</evidence>
<keyword evidence="7" id="KW-1185">Reference proteome</keyword>
<feature type="modified residue" description="4-aspartylphosphate" evidence="2">
    <location>
        <position position="55"/>
    </location>
</feature>
<evidence type="ECO:0000256" key="2">
    <source>
        <dbReference type="PROSITE-ProRule" id="PRU00169"/>
    </source>
</evidence>
<dbReference type="InterPro" id="IPR001932">
    <property type="entry name" value="PPM-type_phosphatase-like_dom"/>
</dbReference>
<dbReference type="Proteomes" id="UP000469927">
    <property type="component" value="Unassembled WGS sequence"/>
</dbReference>
<dbReference type="SUPFAM" id="SSF52172">
    <property type="entry name" value="CheY-like"/>
    <property type="match status" value="1"/>
</dbReference>
<dbReference type="Pfam" id="PF00072">
    <property type="entry name" value="Response_reg"/>
    <property type="match status" value="1"/>
</dbReference>
<sequence>MPDRQRVLIVDDSTVYRRLLGSMLGKWGYEVLEAVNGEAALDVLATQPVNMVLSDWEMPVMDGLTLCQEIRARFQEHYIYLILLTARESVDDLALGFQAGADDFLSKPVNQSELRARLHAGERILELEATLAARNARLREALTQIESDLQAAAQLQRSVLPGRRMHYDSFFADWLFVPSAYVSGDIFNLFPLDSHLGFYCVDVAGHGVGAAMMSLAVARQFLHGRAVERFLFDGDSVTAPHEVIRILNERFCHDDTEIVSYFTMVYGVIDINTGEGTLCQAGHPTPFITHPDGAITRIGGGGAPVGLLAGLSWDETPFTLRPGDRLCLYSDGITECENPQHEQFGQERLENWLQRHVSSPLDAIFPALHEKLVGWRAGKKGDQVAMADDVSLLIIERSTEGVRDES</sequence>
<dbReference type="InterPro" id="IPR036457">
    <property type="entry name" value="PPM-type-like_dom_sf"/>
</dbReference>
<dbReference type="Gene3D" id="3.40.50.2300">
    <property type="match status" value="1"/>
</dbReference>
<reference evidence="4 7" key="2">
    <citation type="submission" date="2019-08" db="EMBL/GenBank/DDBJ databases">
        <title>Prevalence, distribution, and phylogeny of type two toxin-antitoxin genes possessed by Cronobacter species where C. sakazakii homologs follow sequence type lineages.</title>
        <authorList>
            <person name="Finkelstein S."/>
            <person name="Negrete F."/>
            <person name="Jang H."/>
            <person name="Gopinath G.R."/>
            <person name="Tall B.D."/>
        </authorList>
    </citation>
    <scope>NUCLEOTIDE SEQUENCE [LARGE SCALE GENOMIC DNA]</scope>
    <source>
        <strain evidence="4 7">MOD1_GK1257</strain>
    </source>
</reference>
<organism evidence="5 6">
    <name type="scientific">Cronobacter muytjensii</name>
    <dbReference type="NCBI Taxonomy" id="413501"/>
    <lineage>
        <taxon>Bacteria</taxon>
        <taxon>Pseudomonadati</taxon>
        <taxon>Pseudomonadota</taxon>
        <taxon>Gammaproteobacteria</taxon>
        <taxon>Enterobacterales</taxon>
        <taxon>Enterobacteriaceae</taxon>
        <taxon>Cronobacter</taxon>
    </lineage>
</organism>
<dbReference type="GeneID" id="92213104"/>
<keyword evidence="1" id="KW-0378">Hydrolase</keyword>
<evidence type="ECO:0000259" key="3">
    <source>
        <dbReference type="PROSITE" id="PS50110"/>
    </source>
</evidence>
<dbReference type="GO" id="GO:0016791">
    <property type="term" value="F:phosphatase activity"/>
    <property type="evidence" value="ECO:0007669"/>
    <property type="project" value="TreeGrafter"/>
</dbReference>
<evidence type="ECO:0000313" key="7">
    <source>
        <dbReference type="Proteomes" id="UP000469927"/>
    </source>
</evidence>
<dbReference type="CDD" id="cd17546">
    <property type="entry name" value="REC_hyHK_CKI1_RcsC-like"/>
    <property type="match status" value="1"/>
</dbReference>
<dbReference type="GO" id="GO:0000160">
    <property type="term" value="P:phosphorelay signal transduction system"/>
    <property type="evidence" value="ECO:0007669"/>
    <property type="project" value="InterPro"/>
</dbReference>
<dbReference type="EMBL" id="WAGD01000020">
    <property type="protein sequence ID" value="KAB0882363.1"/>
    <property type="molecule type" value="Genomic_DNA"/>
</dbReference>
<dbReference type="OrthoDB" id="9806105at2"/>
<dbReference type="PANTHER" id="PTHR43156:SF2">
    <property type="entry name" value="STAGE II SPORULATION PROTEIN E"/>
    <property type="match status" value="1"/>
</dbReference>
<dbReference type="SMART" id="SM00331">
    <property type="entry name" value="PP2C_SIG"/>
    <property type="match status" value="1"/>
</dbReference>
<dbReference type="PROSITE" id="PS50110">
    <property type="entry name" value="RESPONSE_REGULATORY"/>
    <property type="match status" value="1"/>
</dbReference>
<name>A0A2T7ATA4_9ENTR</name>
<dbReference type="Pfam" id="PF07228">
    <property type="entry name" value="SpoIIE"/>
    <property type="match status" value="1"/>
</dbReference>
<proteinExistence type="predicted"/>
<dbReference type="RefSeq" id="WP_038862957.1">
    <property type="nucleotide sequence ID" value="NZ_CP187979.1"/>
</dbReference>
<evidence type="ECO:0000313" key="4">
    <source>
        <dbReference type="EMBL" id="KAB0882363.1"/>
    </source>
</evidence>
<evidence type="ECO:0000256" key="1">
    <source>
        <dbReference type="ARBA" id="ARBA00022801"/>
    </source>
</evidence>
<dbReference type="EMBL" id="MSAE01000019">
    <property type="protein sequence ID" value="PUX14693.1"/>
    <property type="molecule type" value="Genomic_DNA"/>
</dbReference>
<evidence type="ECO:0000313" key="5">
    <source>
        <dbReference type="EMBL" id="PUX14693.1"/>
    </source>
</evidence>
<dbReference type="InterPro" id="IPR001789">
    <property type="entry name" value="Sig_transdc_resp-reg_receiver"/>
</dbReference>
<feature type="domain" description="Response regulatory" evidence="3">
    <location>
        <begin position="6"/>
        <end position="122"/>
    </location>
</feature>
<gene>
    <name evidence="5" type="ORF">AUN14_10000</name>
    <name evidence="4" type="ORF">FZI19_08265</name>
</gene>